<reference evidence="1" key="1">
    <citation type="submission" date="2019-09" db="EMBL/GenBank/DDBJ databases">
        <title>Draft genome information of white flower Hibiscus syriacus.</title>
        <authorList>
            <person name="Kim Y.-M."/>
        </authorList>
    </citation>
    <scope>NUCLEOTIDE SEQUENCE [LARGE SCALE GENOMIC DNA]</scope>
    <source>
        <strain evidence="1">YM2019G1</strain>
    </source>
</reference>
<gene>
    <name evidence="1" type="ORF">F3Y22_tig00116973pilonHSYRG00029</name>
</gene>
<dbReference type="Proteomes" id="UP000436088">
    <property type="component" value="Unassembled WGS sequence"/>
</dbReference>
<dbReference type="Pfam" id="PF05536">
    <property type="entry name" value="Neurochondrin"/>
    <property type="match status" value="1"/>
</dbReference>
<accession>A0A6A2WTQ6</accession>
<evidence type="ECO:0008006" key="3">
    <source>
        <dbReference type="Google" id="ProtNLM"/>
    </source>
</evidence>
<evidence type="ECO:0000313" key="1">
    <source>
        <dbReference type="EMBL" id="KAE8658240.1"/>
    </source>
</evidence>
<dbReference type="EMBL" id="VEPZ02001746">
    <property type="protein sequence ID" value="KAE8658240.1"/>
    <property type="molecule type" value="Genomic_DNA"/>
</dbReference>
<dbReference type="PANTHER" id="PTHR13109:SF7">
    <property type="entry name" value="NEUROCHONDRIN"/>
    <property type="match status" value="1"/>
</dbReference>
<name>A0A6A2WTQ6_HIBSY</name>
<dbReference type="AlphaFoldDB" id="A0A6A2WTQ6"/>
<organism evidence="1 2">
    <name type="scientific">Hibiscus syriacus</name>
    <name type="common">Rose of Sharon</name>
    <dbReference type="NCBI Taxonomy" id="106335"/>
    <lineage>
        <taxon>Eukaryota</taxon>
        <taxon>Viridiplantae</taxon>
        <taxon>Streptophyta</taxon>
        <taxon>Embryophyta</taxon>
        <taxon>Tracheophyta</taxon>
        <taxon>Spermatophyta</taxon>
        <taxon>Magnoliopsida</taxon>
        <taxon>eudicotyledons</taxon>
        <taxon>Gunneridae</taxon>
        <taxon>Pentapetalae</taxon>
        <taxon>rosids</taxon>
        <taxon>malvids</taxon>
        <taxon>Malvales</taxon>
        <taxon>Malvaceae</taxon>
        <taxon>Malvoideae</taxon>
        <taxon>Hibiscus</taxon>
    </lineage>
</organism>
<protein>
    <recommendedName>
        <fullName evidence="3">Neurochondrin family protein</fullName>
    </recommendedName>
</protein>
<comment type="caution">
    <text evidence="1">The sequence shown here is derived from an EMBL/GenBank/DDBJ whole genome shotgun (WGS) entry which is preliminary data.</text>
</comment>
<sequence length="169" mass="18904">MTLEIEGCKLLASSGGYKAVVDCLIKLIKQNRHGVEDNDCVFLACDTILNFLLKRERFPFPEDESTFFNLLKALALWTEKTNDQSIVMMASSICSLIFDLTSENDLLNHPGFSISCLDSLSRLVARSLASWGQGMSDVAKADMDLLEIVTAGYSRWADRFPQIRKAVEE</sequence>
<evidence type="ECO:0000313" key="2">
    <source>
        <dbReference type="Proteomes" id="UP000436088"/>
    </source>
</evidence>
<dbReference type="InterPro" id="IPR008709">
    <property type="entry name" value="Neurochondrin"/>
</dbReference>
<keyword evidence="2" id="KW-1185">Reference proteome</keyword>
<dbReference type="PANTHER" id="PTHR13109">
    <property type="entry name" value="NEUROCHONDRIN"/>
    <property type="match status" value="1"/>
</dbReference>
<proteinExistence type="predicted"/>